<dbReference type="RefSeq" id="WP_356955858.1">
    <property type="nucleotide sequence ID" value="NZ_JBEXYG010000002.1"/>
</dbReference>
<keyword evidence="1" id="KW-0805">Transcription regulation</keyword>
<dbReference type="EMBL" id="JBEYBF010000018">
    <property type="protein sequence ID" value="MEU1954882.1"/>
    <property type="molecule type" value="Genomic_DNA"/>
</dbReference>
<dbReference type="InterPro" id="IPR036390">
    <property type="entry name" value="WH_DNA-bd_sf"/>
</dbReference>
<sequence>MSTTVYERLRGAILDGTLSPGQVVSENQLASELGASRTPVREALHRLEVEMLVERIGRTVRVRHTSPEEILDIYEVRITLEGAAARGAARRSTELDRARLRAANASMRAAGNDPKERAATNREFHETLWHASHSPTLVDLLKRLNVHLIRYPTTTLEDDDRWRTVLIEHDAMIEAIENQDVVRAQSLAESHMTGAREVRLKMMTQRVAAEGVNETGGS</sequence>
<name>A0ABV2WVK7_9NOCA</name>
<evidence type="ECO:0000256" key="2">
    <source>
        <dbReference type="ARBA" id="ARBA00023125"/>
    </source>
</evidence>
<gene>
    <name evidence="5" type="ORF">ABZ510_23815</name>
</gene>
<dbReference type="SMART" id="SM00895">
    <property type="entry name" value="FCD"/>
    <property type="match status" value="1"/>
</dbReference>
<dbReference type="InterPro" id="IPR000524">
    <property type="entry name" value="Tscrpt_reg_HTH_GntR"/>
</dbReference>
<evidence type="ECO:0000256" key="1">
    <source>
        <dbReference type="ARBA" id="ARBA00023015"/>
    </source>
</evidence>
<dbReference type="Gene3D" id="1.20.120.530">
    <property type="entry name" value="GntR ligand-binding domain-like"/>
    <property type="match status" value="1"/>
</dbReference>
<dbReference type="InterPro" id="IPR036388">
    <property type="entry name" value="WH-like_DNA-bd_sf"/>
</dbReference>
<evidence type="ECO:0000313" key="6">
    <source>
        <dbReference type="Proteomes" id="UP001550628"/>
    </source>
</evidence>
<keyword evidence="2" id="KW-0238">DNA-binding</keyword>
<dbReference type="Pfam" id="PF00392">
    <property type="entry name" value="GntR"/>
    <property type="match status" value="1"/>
</dbReference>
<evidence type="ECO:0000259" key="4">
    <source>
        <dbReference type="PROSITE" id="PS50949"/>
    </source>
</evidence>
<accession>A0ABV2WVK7</accession>
<dbReference type="Gene3D" id="1.10.10.10">
    <property type="entry name" value="Winged helix-like DNA-binding domain superfamily/Winged helix DNA-binding domain"/>
    <property type="match status" value="1"/>
</dbReference>
<keyword evidence="6" id="KW-1185">Reference proteome</keyword>
<organism evidence="5 6">
    <name type="scientific">Nocardia rhamnosiphila</name>
    <dbReference type="NCBI Taxonomy" id="426716"/>
    <lineage>
        <taxon>Bacteria</taxon>
        <taxon>Bacillati</taxon>
        <taxon>Actinomycetota</taxon>
        <taxon>Actinomycetes</taxon>
        <taxon>Mycobacteriales</taxon>
        <taxon>Nocardiaceae</taxon>
        <taxon>Nocardia</taxon>
    </lineage>
</organism>
<dbReference type="PRINTS" id="PR00035">
    <property type="entry name" value="HTHGNTR"/>
</dbReference>
<dbReference type="SUPFAM" id="SSF48008">
    <property type="entry name" value="GntR ligand-binding domain-like"/>
    <property type="match status" value="1"/>
</dbReference>
<evidence type="ECO:0000256" key="3">
    <source>
        <dbReference type="ARBA" id="ARBA00023163"/>
    </source>
</evidence>
<dbReference type="PANTHER" id="PTHR43537:SF5">
    <property type="entry name" value="UXU OPERON TRANSCRIPTIONAL REGULATOR"/>
    <property type="match status" value="1"/>
</dbReference>
<dbReference type="Pfam" id="PF07729">
    <property type="entry name" value="FCD"/>
    <property type="match status" value="1"/>
</dbReference>
<feature type="domain" description="HTH gntR-type" evidence="4">
    <location>
        <begin position="1"/>
        <end position="65"/>
    </location>
</feature>
<dbReference type="PANTHER" id="PTHR43537">
    <property type="entry name" value="TRANSCRIPTIONAL REGULATOR, GNTR FAMILY"/>
    <property type="match status" value="1"/>
</dbReference>
<dbReference type="Proteomes" id="UP001550628">
    <property type="component" value="Unassembled WGS sequence"/>
</dbReference>
<dbReference type="SUPFAM" id="SSF46785">
    <property type="entry name" value="Winged helix' DNA-binding domain"/>
    <property type="match status" value="1"/>
</dbReference>
<dbReference type="InterPro" id="IPR008920">
    <property type="entry name" value="TF_FadR/GntR_C"/>
</dbReference>
<keyword evidence="3" id="KW-0804">Transcription</keyword>
<dbReference type="InterPro" id="IPR011711">
    <property type="entry name" value="GntR_C"/>
</dbReference>
<proteinExistence type="predicted"/>
<dbReference type="CDD" id="cd07377">
    <property type="entry name" value="WHTH_GntR"/>
    <property type="match status" value="1"/>
</dbReference>
<dbReference type="SMART" id="SM00345">
    <property type="entry name" value="HTH_GNTR"/>
    <property type="match status" value="1"/>
</dbReference>
<dbReference type="PROSITE" id="PS50949">
    <property type="entry name" value="HTH_GNTR"/>
    <property type="match status" value="1"/>
</dbReference>
<comment type="caution">
    <text evidence="5">The sequence shown here is derived from an EMBL/GenBank/DDBJ whole genome shotgun (WGS) entry which is preliminary data.</text>
</comment>
<reference evidence="5 6" key="1">
    <citation type="submission" date="2024-06" db="EMBL/GenBank/DDBJ databases">
        <title>The Natural Products Discovery Center: Release of the First 8490 Sequenced Strains for Exploring Actinobacteria Biosynthetic Diversity.</title>
        <authorList>
            <person name="Kalkreuter E."/>
            <person name="Kautsar S.A."/>
            <person name="Yang D."/>
            <person name="Bader C.D."/>
            <person name="Teijaro C.N."/>
            <person name="Fluegel L."/>
            <person name="Davis C.M."/>
            <person name="Simpson J.R."/>
            <person name="Lauterbach L."/>
            <person name="Steele A.D."/>
            <person name="Gui C."/>
            <person name="Meng S."/>
            <person name="Li G."/>
            <person name="Viehrig K."/>
            <person name="Ye F."/>
            <person name="Su P."/>
            <person name="Kiefer A.F."/>
            <person name="Nichols A."/>
            <person name="Cepeda A.J."/>
            <person name="Yan W."/>
            <person name="Fan B."/>
            <person name="Jiang Y."/>
            <person name="Adhikari A."/>
            <person name="Zheng C.-J."/>
            <person name="Schuster L."/>
            <person name="Cowan T.M."/>
            <person name="Smanski M.J."/>
            <person name="Chevrette M.G."/>
            <person name="De Carvalho L.P.S."/>
            <person name="Shen B."/>
        </authorList>
    </citation>
    <scope>NUCLEOTIDE SEQUENCE [LARGE SCALE GENOMIC DNA]</scope>
    <source>
        <strain evidence="5 6">NPDC019708</strain>
    </source>
</reference>
<protein>
    <submittedName>
        <fullName evidence="5">GntR family transcriptional regulator</fullName>
    </submittedName>
</protein>
<evidence type="ECO:0000313" key="5">
    <source>
        <dbReference type="EMBL" id="MEU1954882.1"/>
    </source>
</evidence>